<dbReference type="InterPro" id="IPR006095">
    <property type="entry name" value="Glu/Leu/Phe/Val/Trp_DH"/>
</dbReference>
<dbReference type="CDD" id="cd01075">
    <property type="entry name" value="NAD_bind_Leu_Phe_Val_DH"/>
    <property type="match status" value="1"/>
</dbReference>
<dbReference type="InterPro" id="IPR006097">
    <property type="entry name" value="Glu/Leu/Phe/Val/Trp_DH_dimer"/>
</dbReference>
<dbReference type="InterPro" id="IPR016211">
    <property type="entry name" value="Glu/Phe/Leu/Val/Trp_DH_bac/arc"/>
</dbReference>
<evidence type="ECO:0000313" key="9">
    <source>
        <dbReference type="EMBL" id="TXD32282.1"/>
    </source>
</evidence>
<evidence type="ECO:0000256" key="1">
    <source>
        <dbReference type="ARBA" id="ARBA00006382"/>
    </source>
</evidence>
<comment type="caution">
    <text evidence="9">The sequence shown here is derived from an EMBL/GenBank/DDBJ whole genome shotgun (WGS) entry which is preliminary data.</text>
</comment>
<dbReference type="GO" id="GO:0000166">
    <property type="term" value="F:nucleotide binding"/>
    <property type="evidence" value="ECO:0007669"/>
    <property type="project" value="UniProtKB-KW"/>
</dbReference>
<accession>A0A5C6X210</accession>
<dbReference type="PANTHER" id="PTHR42722">
    <property type="entry name" value="LEUCINE DEHYDROGENASE"/>
    <property type="match status" value="1"/>
</dbReference>
<proteinExistence type="inferred from homology"/>
<dbReference type="GO" id="GO:0006520">
    <property type="term" value="P:amino acid metabolic process"/>
    <property type="evidence" value="ECO:0007669"/>
    <property type="project" value="InterPro"/>
</dbReference>
<dbReference type="InterPro" id="IPR046346">
    <property type="entry name" value="Aminoacid_DH-like_N_sf"/>
</dbReference>
<dbReference type="Gene3D" id="3.40.50.720">
    <property type="entry name" value="NAD(P)-binding Rossmann-like Domain"/>
    <property type="match status" value="1"/>
</dbReference>
<organism evidence="9 10">
    <name type="scientific">Lujinxingia vulgaris</name>
    <dbReference type="NCBI Taxonomy" id="2600176"/>
    <lineage>
        <taxon>Bacteria</taxon>
        <taxon>Deltaproteobacteria</taxon>
        <taxon>Bradymonadales</taxon>
        <taxon>Lujinxingiaceae</taxon>
        <taxon>Lujinxingia</taxon>
    </lineage>
</organism>
<dbReference type="Gene3D" id="3.40.50.10860">
    <property type="entry name" value="Leucine Dehydrogenase, chain A, domain 1"/>
    <property type="match status" value="1"/>
</dbReference>
<evidence type="ECO:0000259" key="8">
    <source>
        <dbReference type="SMART" id="SM00839"/>
    </source>
</evidence>
<evidence type="ECO:0000256" key="7">
    <source>
        <dbReference type="SAM" id="MobiDB-lite"/>
    </source>
</evidence>
<keyword evidence="2 6" id="KW-0560">Oxidoreductase</keyword>
<dbReference type="AlphaFoldDB" id="A0A5C6X210"/>
<feature type="binding site" evidence="5">
    <location>
        <begin position="234"/>
        <end position="239"/>
    </location>
    <ligand>
        <name>NAD(+)</name>
        <dbReference type="ChEBI" id="CHEBI:57540"/>
    </ligand>
</feature>
<dbReference type="Pfam" id="PF02812">
    <property type="entry name" value="ELFV_dehydrog_N"/>
    <property type="match status" value="1"/>
</dbReference>
<evidence type="ECO:0000256" key="2">
    <source>
        <dbReference type="ARBA" id="ARBA00023002"/>
    </source>
</evidence>
<feature type="active site" description="Proton donor/acceptor" evidence="4">
    <location>
        <position position="132"/>
    </location>
</feature>
<evidence type="ECO:0000313" key="10">
    <source>
        <dbReference type="Proteomes" id="UP000321046"/>
    </source>
</evidence>
<reference evidence="9 10" key="1">
    <citation type="submission" date="2019-08" db="EMBL/GenBank/DDBJ databases">
        <title>Bradymonadales sp. TMQ2.</title>
        <authorList>
            <person name="Liang Q."/>
        </authorList>
    </citation>
    <scope>NUCLEOTIDE SEQUENCE [LARGE SCALE GENOMIC DNA]</scope>
    <source>
        <strain evidence="9 10">TMQ2</strain>
    </source>
</reference>
<dbReference type="InterPro" id="IPR006096">
    <property type="entry name" value="Glu/Leu/Phe/Val/Trp_DH_C"/>
</dbReference>
<dbReference type="Pfam" id="PF00208">
    <property type="entry name" value="ELFV_dehydrog"/>
    <property type="match status" value="1"/>
</dbReference>
<dbReference type="Proteomes" id="UP000321046">
    <property type="component" value="Unassembled WGS sequence"/>
</dbReference>
<dbReference type="GO" id="GO:0016639">
    <property type="term" value="F:oxidoreductase activity, acting on the CH-NH2 group of donors, NAD or NADP as acceptor"/>
    <property type="evidence" value="ECO:0007669"/>
    <property type="project" value="InterPro"/>
</dbReference>
<dbReference type="SMART" id="SM00839">
    <property type="entry name" value="ELFV_dehydrog"/>
    <property type="match status" value="1"/>
</dbReference>
<protein>
    <submittedName>
        <fullName evidence="9">Amino acid dehydrogenase</fullName>
    </submittedName>
</protein>
<evidence type="ECO:0000256" key="3">
    <source>
        <dbReference type="ARBA" id="ARBA00023027"/>
    </source>
</evidence>
<keyword evidence="5" id="KW-0547">Nucleotide-binding</keyword>
<feature type="compositionally biased region" description="Polar residues" evidence="7">
    <location>
        <begin position="10"/>
        <end position="21"/>
    </location>
</feature>
<dbReference type="PRINTS" id="PR00082">
    <property type="entry name" value="GLFDHDRGNASE"/>
</dbReference>
<comment type="similarity">
    <text evidence="1 6">Belongs to the Glu/Leu/Phe/Val dehydrogenases family.</text>
</comment>
<keyword evidence="3 5" id="KW-0520">NAD</keyword>
<dbReference type="SUPFAM" id="SSF51735">
    <property type="entry name" value="NAD(P)-binding Rossmann-fold domains"/>
    <property type="match status" value="1"/>
</dbReference>
<dbReference type="SUPFAM" id="SSF53223">
    <property type="entry name" value="Aminoacid dehydrogenase-like, N-terminal domain"/>
    <property type="match status" value="1"/>
</dbReference>
<dbReference type="InterPro" id="IPR036291">
    <property type="entry name" value="NAD(P)-bd_dom_sf"/>
</dbReference>
<gene>
    <name evidence="9" type="ORF">FRC96_18110</name>
</gene>
<name>A0A5C6X210_9DELT</name>
<dbReference type="PIRSF" id="PIRSF000188">
    <property type="entry name" value="Phe_leu_dh"/>
    <property type="match status" value="1"/>
</dbReference>
<sequence>MPSFRDATRQRQSLPNPTPLTISAPETGGSRQGSWLTSNARFSLRQRLRRSLVDLFEYANSLNFGEVHFKTDAATGLQAIVAIHNLQEGPAIGGCRFIEYPSTAEATRDALRLGRGMTYKAAISNLPHGGGKAVIMRPKNLSEEQRERLFEEFGRFVDSLGGRYITCEDSGTNVNDINVAHRFTEHVLGYDPDAGSSGDPSPVTAYGVRRGIEAAVKFKLGRDSLDGVHIAVQGLGAVGFCLARELHELGATLTVADINPAAVERGVNELGATAVSVDAIHAVACDIYAPCALGGAINDTTLAGLQCKIVAGAANNQLLENRHGLELHRRGILYAPDYAINAGGLINVAQEFVGYDRERAMAKTSEIYETMLAIFDRAGSEDLPTDVIADRIVEEKIFGKALR</sequence>
<feature type="region of interest" description="Disordered" evidence="7">
    <location>
        <begin position="1"/>
        <end position="33"/>
    </location>
</feature>
<dbReference type="OrthoDB" id="9803297at2"/>
<evidence type="ECO:0000256" key="6">
    <source>
        <dbReference type="RuleBase" id="RU004417"/>
    </source>
</evidence>
<dbReference type="EMBL" id="VOSL01000134">
    <property type="protein sequence ID" value="TXD32282.1"/>
    <property type="molecule type" value="Genomic_DNA"/>
</dbReference>
<feature type="domain" description="Glutamate/phenylalanine/leucine/valine/L-tryptophan dehydrogenase C-terminal" evidence="8">
    <location>
        <begin position="198"/>
        <end position="403"/>
    </location>
</feature>
<dbReference type="PANTHER" id="PTHR42722:SF1">
    <property type="entry name" value="VALINE DEHYDROGENASE"/>
    <property type="match status" value="1"/>
</dbReference>
<evidence type="ECO:0000256" key="4">
    <source>
        <dbReference type="PIRSR" id="PIRSR000188-1"/>
    </source>
</evidence>
<evidence type="ECO:0000256" key="5">
    <source>
        <dbReference type="PIRSR" id="PIRSR000188-2"/>
    </source>
</evidence>